<name>A0ABN9QW27_9DINO</name>
<feature type="non-terminal residue" evidence="2">
    <location>
        <position position="71"/>
    </location>
</feature>
<evidence type="ECO:0000256" key="1">
    <source>
        <dbReference type="SAM" id="MobiDB-lite"/>
    </source>
</evidence>
<keyword evidence="3" id="KW-1185">Reference proteome</keyword>
<accession>A0ABN9QW27</accession>
<evidence type="ECO:0000313" key="2">
    <source>
        <dbReference type="EMBL" id="CAK0810544.1"/>
    </source>
</evidence>
<organism evidence="2 3">
    <name type="scientific">Prorocentrum cordatum</name>
    <dbReference type="NCBI Taxonomy" id="2364126"/>
    <lineage>
        <taxon>Eukaryota</taxon>
        <taxon>Sar</taxon>
        <taxon>Alveolata</taxon>
        <taxon>Dinophyceae</taxon>
        <taxon>Prorocentrales</taxon>
        <taxon>Prorocentraceae</taxon>
        <taxon>Prorocentrum</taxon>
    </lineage>
</organism>
<proteinExistence type="predicted"/>
<evidence type="ECO:0000313" key="3">
    <source>
        <dbReference type="Proteomes" id="UP001189429"/>
    </source>
</evidence>
<protein>
    <submittedName>
        <fullName evidence="2">Uncharacterized protein</fullName>
    </submittedName>
</protein>
<dbReference type="EMBL" id="CAUYUJ010004684">
    <property type="protein sequence ID" value="CAK0810544.1"/>
    <property type="molecule type" value="Genomic_DNA"/>
</dbReference>
<feature type="compositionally biased region" description="Basic residues" evidence="1">
    <location>
        <begin position="28"/>
        <end position="38"/>
    </location>
</feature>
<feature type="compositionally biased region" description="Low complexity" evidence="1">
    <location>
        <begin position="39"/>
        <end position="48"/>
    </location>
</feature>
<gene>
    <name evidence="2" type="ORF">PCOR1329_LOCUS15481</name>
</gene>
<feature type="region of interest" description="Disordered" evidence="1">
    <location>
        <begin position="1"/>
        <end position="71"/>
    </location>
</feature>
<dbReference type="Proteomes" id="UP001189429">
    <property type="component" value="Unassembled WGS sequence"/>
</dbReference>
<reference evidence="2" key="1">
    <citation type="submission" date="2023-10" db="EMBL/GenBank/DDBJ databases">
        <authorList>
            <person name="Chen Y."/>
            <person name="Shah S."/>
            <person name="Dougan E. K."/>
            <person name="Thang M."/>
            <person name="Chan C."/>
        </authorList>
    </citation>
    <scope>NUCLEOTIDE SEQUENCE [LARGE SCALE GENOMIC DNA]</scope>
</reference>
<feature type="compositionally biased region" description="Low complexity" evidence="1">
    <location>
        <begin position="8"/>
        <end position="20"/>
    </location>
</feature>
<comment type="caution">
    <text evidence="2">The sequence shown here is derived from an EMBL/GenBank/DDBJ whole genome shotgun (WGS) entry which is preliminary data.</text>
</comment>
<feature type="non-terminal residue" evidence="2">
    <location>
        <position position="1"/>
    </location>
</feature>
<sequence length="71" mass="7786">PLPPPAPRSARAAVARWAGRLPASGGRRGSRRRPRRSTRPSGGTAPRGGQRRPRPQAPQRPRSSDTETWAW</sequence>